<reference evidence="1 2" key="1">
    <citation type="submission" date="2020-08" db="EMBL/GenBank/DDBJ databases">
        <title>Sequencing the genomes of 1000 actinobacteria strains.</title>
        <authorList>
            <person name="Klenk H.-P."/>
        </authorList>
    </citation>
    <scope>NUCLEOTIDE SEQUENCE [LARGE SCALE GENOMIC DNA]</scope>
    <source>
        <strain evidence="1 2">DSM 45584</strain>
    </source>
</reference>
<proteinExistence type="predicted"/>
<evidence type="ECO:0000313" key="2">
    <source>
        <dbReference type="Proteomes" id="UP000584374"/>
    </source>
</evidence>
<accession>A0A840Q678</accession>
<comment type="caution">
    <text evidence="1">The sequence shown here is derived from an EMBL/GenBank/DDBJ whole genome shotgun (WGS) entry which is preliminary data.</text>
</comment>
<dbReference type="AlphaFoldDB" id="A0A840Q678"/>
<evidence type="ECO:0000313" key="1">
    <source>
        <dbReference type="EMBL" id="MBB5155201.1"/>
    </source>
</evidence>
<dbReference type="EMBL" id="JACHIW010000001">
    <property type="protein sequence ID" value="MBB5155201.1"/>
    <property type="molecule type" value="Genomic_DNA"/>
</dbReference>
<dbReference type="Proteomes" id="UP000584374">
    <property type="component" value="Unassembled WGS sequence"/>
</dbReference>
<organism evidence="1 2">
    <name type="scientific">Saccharopolyspora phatthalungensis</name>
    <dbReference type="NCBI Taxonomy" id="664693"/>
    <lineage>
        <taxon>Bacteria</taxon>
        <taxon>Bacillati</taxon>
        <taxon>Actinomycetota</taxon>
        <taxon>Actinomycetes</taxon>
        <taxon>Pseudonocardiales</taxon>
        <taxon>Pseudonocardiaceae</taxon>
        <taxon>Saccharopolyspora</taxon>
    </lineage>
</organism>
<name>A0A840Q678_9PSEU</name>
<gene>
    <name evidence="1" type="ORF">BJ970_002735</name>
</gene>
<keyword evidence="2" id="KW-1185">Reference proteome</keyword>
<protein>
    <submittedName>
        <fullName evidence="1">Uncharacterized protein</fullName>
    </submittedName>
</protein>
<sequence>MREMVDVPVTADLPIRVRALSVADLVEIRFGKAFPVSLPADRAALCTLGSMPGIRTDELTADERSERA</sequence>